<dbReference type="InterPro" id="IPR056825">
    <property type="entry name" value="Agd3_C"/>
</dbReference>
<dbReference type="GeneID" id="4703076"/>
<dbReference type="eggNOG" id="ENOG502QR2R">
    <property type="taxonomic scope" value="Eukaryota"/>
</dbReference>
<evidence type="ECO:0000313" key="5">
    <source>
        <dbReference type="Proteomes" id="UP000006701"/>
    </source>
</evidence>
<gene>
    <name evidence="4" type="ORF">ACLA_035800</name>
</gene>
<dbReference type="Pfam" id="PF25115">
    <property type="entry name" value="Agd3_CE"/>
    <property type="match status" value="1"/>
</dbReference>
<dbReference type="InterPro" id="IPR056827">
    <property type="entry name" value="CBM87_Agd3"/>
</dbReference>
<dbReference type="InterPro" id="IPR056826">
    <property type="entry name" value="Agd3_CE"/>
</dbReference>
<keyword evidence="5" id="KW-1185">Reference proteome</keyword>
<protein>
    <recommendedName>
        <fullName evidence="6">Extracellular serine-rich protein</fullName>
    </recommendedName>
</protein>
<dbReference type="Proteomes" id="UP000006701">
    <property type="component" value="Unassembled WGS sequence"/>
</dbReference>
<dbReference type="Pfam" id="PF25117">
    <property type="entry name" value="Agd3_C"/>
    <property type="match status" value="1"/>
</dbReference>
<dbReference type="Pfam" id="PF25116">
    <property type="entry name" value="CBM87_Agd3"/>
    <property type="match status" value="1"/>
</dbReference>
<dbReference type="EMBL" id="DS027056">
    <property type="protein sequence ID" value="EAW09377.1"/>
    <property type="molecule type" value="Genomic_DNA"/>
</dbReference>
<feature type="domain" description="Agd3 CBM87" evidence="2">
    <location>
        <begin position="27"/>
        <end position="241"/>
    </location>
</feature>
<dbReference type="PANTHER" id="PTHR31002:SF34">
    <property type="entry name" value="CELL WALL PROTEIN CWP1-RELATED"/>
    <property type="match status" value="1"/>
</dbReference>
<evidence type="ECO:0000313" key="4">
    <source>
        <dbReference type="EMBL" id="EAW09377.1"/>
    </source>
</evidence>
<accession>A1CJQ3</accession>
<feature type="domain" description="Agd3 C-terminal" evidence="3">
    <location>
        <begin position="621"/>
        <end position="686"/>
    </location>
</feature>
<evidence type="ECO:0000259" key="2">
    <source>
        <dbReference type="Pfam" id="PF25116"/>
    </source>
</evidence>
<proteinExistence type="predicted"/>
<dbReference type="AlphaFoldDB" id="A1CJQ3"/>
<evidence type="ECO:0000259" key="1">
    <source>
        <dbReference type="Pfam" id="PF25115"/>
    </source>
</evidence>
<dbReference type="PANTHER" id="PTHR31002">
    <property type="entry name" value="SERIPAUPERIN"/>
    <property type="match status" value="1"/>
</dbReference>
<dbReference type="OMA" id="MWPYFTT"/>
<reference evidence="4 5" key="1">
    <citation type="journal article" date="2008" name="PLoS Genet.">
        <title>Genomic islands in the pathogenic filamentous fungus Aspergillus fumigatus.</title>
        <authorList>
            <person name="Fedorova N.D."/>
            <person name="Khaldi N."/>
            <person name="Joardar V.S."/>
            <person name="Maiti R."/>
            <person name="Amedeo P."/>
            <person name="Anderson M.J."/>
            <person name="Crabtree J."/>
            <person name="Silva J.C."/>
            <person name="Badger J.H."/>
            <person name="Albarraq A."/>
            <person name="Angiuoli S."/>
            <person name="Bussey H."/>
            <person name="Bowyer P."/>
            <person name="Cotty P.J."/>
            <person name="Dyer P.S."/>
            <person name="Egan A."/>
            <person name="Galens K."/>
            <person name="Fraser-Liggett C.M."/>
            <person name="Haas B.J."/>
            <person name="Inman J.M."/>
            <person name="Kent R."/>
            <person name="Lemieux S."/>
            <person name="Malavazi I."/>
            <person name="Orvis J."/>
            <person name="Roemer T."/>
            <person name="Ronning C.M."/>
            <person name="Sundaram J.P."/>
            <person name="Sutton G."/>
            <person name="Turner G."/>
            <person name="Venter J.C."/>
            <person name="White O.R."/>
            <person name="Whitty B.R."/>
            <person name="Youngman P."/>
            <person name="Wolfe K.H."/>
            <person name="Goldman G.H."/>
            <person name="Wortman J.R."/>
            <person name="Jiang B."/>
            <person name="Denning D.W."/>
            <person name="Nierman W.C."/>
        </authorList>
    </citation>
    <scope>NUCLEOTIDE SEQUENCE [LARGE SCALE GENOMIC DNA]</scope>
    <source>
        <strain evidence="5">ATCC 1007 / CBS 513.65 / DSM 816 / NCTC 3887 / NRRL 1</strain>
    </source>
</reference>
<evidence type="ECO:0000259" key="3">
    <source>
        <dbReference type="Pfam" id="PF25117"/>
    </source>
</evidence>
<feature type="domain" description="Agd3 deacetylase" evidence="1">
    <location>
        <begin position="255"/>
        <end position="620"/>
    </location>
</feature>
<dbReference type="VEuPathDB" id="FungiDB:ACLA_035800"/>
<evidence type="ECO:0008006" key="6">
    <source>
        <dbReference type="Google" id="ProtNLM"/>
    </source>
</evidence>
<name>A1CJQ3_ASPCL</name>
<sequence>MSFSVSASSSMIPSATPSAIPMNQGSVSSNILVIARDATAASVASSGLNGYGIPFTTLLVPQSGVPALPALNSTGGGNFGGIVVAAEVSYDYGGTTGYQSALTTDQWNQLYAYQLEYGVRMVQWDVYPGPNYGSSAVNGGCCNTGVEQLISFSDISDFPTSGIRTGAGVSTEGLWHYPATVSDPATTKEIAQFAANSVTSGTTTAAVINNFAGREQMAFFVSFATDWSPTSNFMQHAWITWLTRGLYAGHRRVNLNTQIDDMMLESDIYHPAGTTFRITVPDMEGISAWVPTINAKMNPGSSYFVEVGHNGNGNIEASSSTDAGYTACNGGGIEYNSPPDTPLEFKKPLGTGTNLWPKTPTTYNWTAACTKLDPLLVWWANPANRDTYGHISHTFTHEEQNNSTYSDIFKEISFNQAWLKQVGIDQAKWFTGNGIIPPAITGLHNGDALQAWWDNGIRNCVGDNTRPVLLNPQNSMWPYFTNVASDGFAGMQVNPRWATRIYYNCDTPACTLQEWINTSAGSGTFQDLLNVEKADTMRHLFGLHREAYMFHQANLRNADVDPVTINGVSAKYSIMQAWVETQVQEFVRLVNWPLVTLPQHQVSDSFLARYERDQCGYALSYAVANKKITAVTLTANGNTCSRPIPVTFPVAPTSTQGFATEQLGSDPLTVWVQLSGSPVTFTLSTPLAL</sequence>
<organism evidence="4 5">
    <name type="scientific">Aspergillus clavatus (strain ATCC 1007 / CBS 513.65 / DSM 816 / NCTC 3887 / NRRL 1 / QM 1276 / 107)</name>
    <dbReference type="NCBI Taxonomy" id="344612"/>
    <lineage>
        <taxon>Eukaryota</taxon>
        <taxon>Fungi</taxon>
        <taxon>Dikarya</taxon>
        <taxon>Ascomycota</taxon>
        <taxon>Pezizomycotina</taxon>
        <taxon>Eurotiomycetes</taxon>
        <taxon>Eurotiomycetidae</taxon>
        <taxon>Eurotiales</taxon>
        <taxon>Aspergillaceae</taxon>
        <taxon>Aspergillus</taxon>
        <taxon>Aspergillus subgen. Fumigati</taxon>
    </lineage>
</organism>
<dbReference type="HOGENOM" id="CLU_010712_1_0_1"/>
<dbReference type="OrthoDB" id="2113314at2759"/>
<dbReference type="KEGG" id="act:ACLA_035800"/>
<dbReference type="RefSeq" id="XP_001270803.1">
    <property type="nucleotide sequence ID" value="XM_001270802.1"/>
</dbReference>
<dbReference type="InterPro" id="IPR050788">
    <property type="entry name" value="Yeast_SRP1/TIP1_CWP"/>
</dbReference>
<dbReference type="STRING" id="344612.A1CJQ3"/>